<evidence type="ECO:0000313" key="3">
    <source>
        <dbReference type="EMBL" id="WOH02162.1"/>
    </source>
</evidence>
<keyword evidence="1" id="KW-0812">Transmembrane</keyword>
<keyword evidence="1" id="KW-0472">Membrane</keyword>
<dbReference type="SUPFAM" id="SSF53474">
    <property type="entry name" value="alpha/beta-Hydrolases"/>
    <property type="match status" value="1"/>
</dbReference>
<dbReference type="Gene3D" id="3.40.50.1820">
    <property type="entry name" value="alpha/beta hydrolase"/>
    <property type="match status" value="1"/>
</dbReference>
<accession>A0AAF0X800</accession>
<dbReference type="Proteomes" id="UP000077755">
    <property type="component" value="Chromosome 5"/>
</dbReference>
<feature type="domain" description="AB hydrolase-1" evidence="2">
    <location>
        <begin position="158"/>
        <end position="244"/>
    </location>
</feature>
<proteinExistence type="predicted"/>
<evidence type="ECO:0000259" key="2">
    <source>
        <dbReference type="Pfam" id="PF00561"/>
    </source>
</evidence>
<gene>
    <name evidence="3" type="ORF">DCAR_0521550</name>
</gene>
<evidence type="ECO:0000256" key="1">
    <source>
        <dbReference type="SAM" id="Phobius"/>
    </source>
</evidence>
<reference evidence="3" key="1">
    <citation type="journal article" date="2016" name="Nat. Genet.">
        <title>A high-quality carrot genome assembly provides new insights into carotenoid accumulation and asterid genome evolution.</title>
        <authorList>
            <person name="Iorizzo M."/>
            <person name="Ellison S."/>
            <person name="Senalik D."/>
            <person name="Zeng P."/>
            <person name="Satapoomin P."/>
            <person name="Huang J."/>
            <person name="Bowman M."/>
            <person name="Iovene M."/>
            <person name="Sanseverino W."/>
            <person name="Cavagnaro P."/>
            <person name="Yildiz M."/>
            <person name="Macko-Podgorni A."/>
            <person name="Moranska E."/>
            <person name="Grzebelus E."/>
            <person name="Grzebelus D."/>
            <person name="Ashrafi H."/>
            <person name="Zheng Z."/>
            <person name="Cheng S."/>
            <person name="Spooner D."/>
            <person name="Van Deynze A."/>
            <person name="Simon P."/>
        </authorList>
    </citation>
    <scope>NUCLEOTIDE SEQUENCE</scope>
    <source>
        <tissue evidence="3">Leaf</tissue>
    </source>
</reference>
<dbReference type="PANTHER" id="PTHR45763">
    <property type="entry name" value="HYDROLASE, ALPHA/BETA FOLD FAMILY PROTEIN, EXPRESSED-RELATED"/>
    <property type="match status" value="1"/>
</dbReference>
<dbReference type="InterPro" id="IPR000073">
    <property type="entry name" value="AB_hydrolase_1"/>
</dbReference>
<dbReference type="GO" id="GO:0016787">
    <property type="term" value="F:hydrolase activity"/>
    <property type="evidence" value="ECO:0007669"/>
    <property type="project" value="UniProtKB-ARBA"/>
</dbReference>
<dbReference type="AlphaFoldDB" id="A0AAF0X800"/>
<protein>
    <recommendedName>
        <fullName evidence="2">AB hydrolase-1 domain-containing protein</fullName>
    </recommendedName>
</protein>
<organism evidence="3 4">
    <name type="scientific">Daucus carota subsp. sativus</name>
    <name type="common">Carrot</name>
    <dbReference type="NCBI Taxonomy" id="79200"/>
    <lineage>
        <taxon>Eukaryota</taxon>
        <taxon>Viridiplantae</taxon>
        <taxon>Streptophyta</taxon>
        <taxon>Embryophyta</taxon>
        <taxon>Tracheophyta</taxon>
        <taxon>Spermatophyta</taxon>
        <taxon>Magnoliopsida</taxon>
        <taxon>eudicotyledons</taxon>
        <taxon>Gunneridae</taxon>
        <taxon>Pentapetalae</taxon>
        <taxon>asterids</taxon>
        <taxon>campanulids</taxon>
        <taxon>Apiales</taxon>
        <taxon>Apiaceae</taxon>
        <taxon>Apioideae</taxon>
        <taxon>Scandiceae</taxon>
        <taxon>Daucinae</taxon>
        <taxon>Daucus</taxon>
        <taxon>Daucus sect. Daucus</taxon>
    </lineage>
</organism>
<dbReference type="Pfam" id="PF00561">
    <property type="entry name" value="Abhydrolase_1"/>
    <property type="match status" value="1"/>
</dbReference>
<reference evidence="3" key="2">
    <citation type="submission" date="2022-03" db="EMBL/GenBank/DDBJ databases">
        <title>Draft title - Genomic analysis of global carrot germplasm unveils the trajectory of domestication and the origin of high carotenoid orange carrot.</title>
        <authorList>
            <person name="Iorizzo M."/>
            <person name="Ellison S."/>
            <person name="Senalik D."/>
            <person name="Macko-Podgorni A."/>
            <person name="Grzebelus D."/>
            <person name="Bostan H."/>
            <person name="Rolling W."/>
            <person name="Curaba J."/>
            <person name="Simon P."/>
        </authorList>
    </citation>
    <scope>NUCLEOTIDE SEQUENCE</scope>
    <source>
        <tissue evidence="3">Leaf</tissue>
    </source>
</reference>
<keyword evidence="1" id="KW-1133">Transmembrane helix</keyword>
<dbReference type="PANTHER" id="PTHR45763:SF36">
    <property type="entry name" value="AB HYDROLASE-1 DOMAIN-CONTAINING PROTEIN"/>
    <property type="match status" value="1"/>
</dbReference>
<sequence length="451" mass="52198">MSAQVNESTPEYEDNWKFHAVEFAKGLVEMSVEFGKAVRDVIKQNVIRENSLIVRKLGPPVDKICTKLMFLNEYLPEDRHPMHSWSVIFFVFFFAFAALYMSSKSDATSPLNKKLCIHPPNATRVPAEMARFSLIAPHAFLSSRLAGIPGLKVSLMQEFGVRLTTYDIPGFGESDPHPNRNLKSSADDMLHLSYAVGVTDKFWVVAYSSGSMHAWAALKYIPDRLAGAFMVAPMINPYEPGMTKDERRRTWNKWTVKRKIMYILARKFPRILPYFYRRSFLSGNLGQIDKWLSLSLGKRRGKCFKNFGKGMWRNQFAKEIQKPYMEEAILQVSSWGFSLVDPKLKKKPKRKGILQWLKTTYGQAEDELTGFVGPIHIWQVGKGFCIMGWMIWLSHHMVDFTERILPGAMVHKLLNHGHFTYFYFCDECHRQIFNTHNYLGKLLLFMLEYSQ</sequence>
<keyword evidence="4" id="KW-1185">Reference proteome</keyword>
<evidence type="ECO:0000313" key="4">
    <source>
        <dbReference type="Proteomes" id="UP000077755"/>
    </source>
</evidence>
<feature type="transmembrane region" description="Helical" evidence="1">
    <location>
        <begin position="82"/>
        <end position="101"/>
    </location>
</feature>
<dbReference type="EMBL" id="CP093347">
    <property type="protein sequence ID" value="WOH02162.1"/>
    <property type="molecule type" value="Genomic_DNA"/>
</dbReference>
<dbReference type="InterPro" id="IPR029058">
    <property type="entry name" value="AB_hydrolase_fold"/>
</dbReference>
<name>A0AAF0X800_DAUCS</name>